<proteinExistence type="predicted"/>
<evidence type="ECO:0000313" key="2">
    <source>
        <dbReference type="EMBL" id="MFD2824034.1"/>
    </source>
</evidence>
<accession>A0ABW5WNK2</accession>
<keyword evidence="1" id="KW-0732">Signal</keyword>
<feature type="signal peptide" evidence="1">
    <location>
        <begin position="1"/>
        <end position="19"/>
    </location>
</feature>
<evidence type="ECO:0000313" key="3">
    <source>
        <dbReference type="Proteomes" id="UP001597533"/>
    </source>
</evidence>
<evidence type="ECO:0000256" key="1">
    <source>
        <dbReference type="SAM" id="SignalP"/>
    </source>
</evidence>
<protein>
    <submittedName>
        <fullName evidence="2">Sensor of ECF-type sigma factor</fullName>
    </submittedName>
</protein>
<dbReference type="RefSeq" id="WP_183489797.1">
    <property type="nucleotide sequence ID" value="NZ_JBHUOV010000005.1"/>
</dbReference>
<name>A0ABW5WNK2_9FLAO</name>
<keyword evidence="3" id="KW-1185">Reference proteome</keyword>
<dbReference type="Proteomes" id="UP001597533">
    <property type="component" value="Unassembled WGS sequence"/>
</dbReference>
<sequence length="151" mass="18200">MKKKVITLFALFVSFLSFSQNDRLENREKIQALKVAYITEQLDLSTSEAEKFWPIYNTFEEEQHRLRQSSHDKREDINFDTLTESESQKLLDEMIAINKERISMYDTYILNLRKVLPAKKIILLKKVENEFKQKMFEEYRKRKGTKSRNRP</sequence>
<reference evidence="3" key="1">
    <citation type="journal article" date="2019" name="Int. J. Syst. Evol. Microbiol.">
        <title>The Global Catalogue of Microorganisms (GCM) 10K type strain sequencing project: providing services to taxonomists for standard genome sequencing and annotation.</title>
        <authorList>
            <consortium name="The Broad Institute Genomics Platform"/>
            <consortium name="The Broad Institute Genome Sequencing Center for Infectious Disease"/>
            <person name="Wu L."/>
            <person name="Ma J."/>
        </authorList>
    </citation>
    <scope>NUCLEOTIDE SEQUENCE [LARGE SCALE GENOMIC DNA]</scope>
    <source>
        <strain evidence="3">KCTC 32141</strain>
    </source>
</reference>
<feature type="chain" id="PRO_5045380104" evidence="1">
    <location>
        <begin position="20"/>
        <end position="151"/>
    </location>
</feature>
<gene>
    <name evidence="2" type="ORF">ACFS5M_10150</name>
</gene>
<dbReference type="EMBL" id="JBHUOV010000005">
    <property type="protein sequence ID" value="MFD2824034.1"/>
    <property type="molecule type" value="Genomic_DNA"/>
</dbReference>
<comment type="caution">
    <text evidence="2">The sequence shown here is derived from an EMBL/GenBank/DDBJ whole genome shotgun (WGS) entry which is preliminary data.</text>
</comment>
<organism evidence="2 3">
    <name type="scientific">Lacinutrix iliipiscaria</name>
    <dbReference type="NCBI Taxonomy" id="1230532"/>
    <lineage>
        <taxon>Bacteria</taxon>
        <taxon>Pseudomonadati</taxon>
        <taxon>Bacteroidota</taxon>
        <taxon>Flavobacteriia</taxon>
        <taxon>Flavobacteriales</taxon>
        <taxon>Flavobacteriaceae</taxon>
        <taxon>Lacinutrix</taxon>
    </lineage>
</organism>